<proteinExistence type="predicted"/>
<keyword evidence="4" id="KW-1185">Reference proteome</keyword>
<evidence type="ECO:0000259" key="2">
    <source>
        <dbReference type="PROSITE" id="PS50031"/>
    </source>
</evidence>
<dbReference type="OrthoDB" id="524326at2759"/>
<feature type="compositionally biased region" description="Low complexity" evidence="1">
    <location>
        <begin position="184"/>
        <end position="197"/>
    </location>
</feature>
<dbReference type="InterPro" id="IPR011992">
    <property type="entry name" value="EF-hand-dom_pair"/>
</dbReference>
<name>A0A9P1IG04_9PELO</name>
<dbReference type="PANTHER" id="PTHR15463">
    <property type="entry name" value="AP1 GAMMA SUBUNIT BINDING PROTEIN 1"/>
    <property type="match status" value="1"/>
</dbReference>
<dbReference type="InterPro" id="IPR059024">
    <property type="entry name" value="SYNRG_C"/>
</dbReference>
<dbReference type="Gene3D" id="1.10.238.10">
    <property type="entry name" value="EF-hand"/>
    <property type="match status" value="1"/>
</dbReference>
<evidence type="ECO:0000313" key="4">
    <source>
        <dbReference type="Proteomes" id="UP001152747"/>
    </source>
</evidence>
<evidence type="ECO:0000256" key="1">
    <source>
        <dbReference type="SAM" id="MobiDB-lite"/>
    </source>
</evidence>
<sequence>MDSQILEEVIRSGNIPCHGRTGMLCSGGGLLPPALLDEAKVPKFYLDAISACGANTSTSLPNTALVYNLMNTSGLQKDVLSYIWSAVNRAKPGQLTRPEFFSLMALIALAQKGESLAALCAKDSLPIPYLNPVQSFPSSAPTTSSFIPPLSKIKQTTSAFIPTSLLPRKSMRKKKETDLIKDLNSPTTPQSNNSSPSKQGAARDLMGLNFGAENIKDENRETQSETPTIRCWRETIHAIFLIFQEANDLLGKAKNSIIEEVVSTEKGENYMKSLSLASEILERVCRSAGVSLPTQSTSEAEACRKCWKRLSPFLSNNEGIQRNEDESRKCAICCQNIINGIDYGGQVYDVMCANLWVNNVSSMLPNQHLKL</sequence>
<reference evidence="3" key="1">
    <citation type="submission" date="2022-11" db="EMBL/GenBank/DDBJ databases">
        <authorList>
            <person name="Kikuchi T."/>
        </authorList>
    </citation>
    <scope>NUCLEOTIDE SEQUENCE</scope>
    <source>
        <strain evidence="3">PS1010</strain>
    </source>
</reference>
<dbReference type="PANTHER" id="PTHR15463:SF2">
    <property type="entry name" value="SYNERGIN GAMMA"/>
    <property type="match status" value="1"/>
</dbReference>
<dbReference type="AlphaFoldDB" id="A0A9P1IG04"/>
<dbReference type="PROSITE" id="PS50031">
    <property type="entry name" value="EH"/>
    <property type="match status" value="1"/>
</dbReference>
<feature type="domain" description="EH" evidence="2">
    <location>
        <begin position="37"/>
        <end position="142"/>
    </location>
</feature>
<protein>
    <recommendedName>
        <fullName evidence="2">EH domain-containing protein</fullName>
    </recommendedName>
</protein>
<feature type="region of interest" description="Disordered" evidence="1">
    <location>
        <begin position="171"/>
        <end position="202"/>
    </location>
</feature>
<dbReference type="Pfam" id="PF12763">
    <property type="entry name" value="EH"/>
    <property type="match status" value="1"/>
</dbReference>
<accession>A0A9P1IG04</accession>
<gene>
    <name evidence="3" type="ORF">CAMP_LOCUS7251</name>
</gene>
<dbReference type="InterPro" id="IPR000261">
    <property type="entry name" value="EH_dom"/>
</dbReference>
<organism evidence="3 4">
    <name type="scientific">Caenorhabditis angaria</name>
    <dbReference type="NCBI Taxonomy" id="860376"/>
    <lineage>
        <taxon>Eukaryota</taxon>
        <taxon>Metazoa</taxon>
        <taxon>Ecdysozoa</taxon>
        <taxon>Nematoda</taxon>
        <taxon>Chromadorea</taxon>
        <taxon>Rhabditida</taxon>
        <taxon>Rhabditina</taxon>
        <taxon>Rhabditomorpha</taxon>
        <taxon>Rhabditoidea</taxon>
        <taxon>Rhabditidae</taxon>
        <taxon>Peloderinae</taxon>
        <taxon>Caenorhabditis</taxon>
    </lineage>
</organism>
<dbReference type="InterPro" id="IPR039656">
    <property type="entry name" value="SYNRG"/>
</dbReference>
<comment type="caution">
    <text evidence="3">The sequence shown here is derived from an EMBL/GenBank/DDBJ whole genome shotgun (WGS) entry which is preliminary data.</text>
</comment>
<dbReference type="Proteomes" id="UP001152747">
    <property type="component" value="Unassembled WGS sequence"/>
</dbReference>
<evidence type="ECO:0000313" key="3">
    <source>
        <dbReference type="EMBL" id="CAI5444614.1"/>
    </source>
</evidence>
<dbReference type="SUPFAM" id="SSF47473">
    <property type="entry name" value="EF-hand"/>
    <property type="match status" value="1"/>
</dbReference>
<dbReference type="GO" id="GO:0030130">
    <property type="term" value="C:clathrin coat of trans-Golgi network vesicle"/>
    <property type="evidence" value="ECO:0007669"/>
    <property type="project" value="TreeGrafter"/>
</dbReference>
<dbReference type="EMBL" id="CANHGI010000003">
    <property type="protein sequence ID" value="CAI5444614.1"/>
    <property type="molecule type" value="Genomic_DNA"/>
</dbReference>
<dbReference type="Pfam" id="PF25999">
    <property type="entry name" value="SYNRG_C"/>
    <property type="match status" value="1"/>
</dbReference>